<dbReference type="SMART" id="SM00871">
    <property type="entry name" value="AraC_E_bind"/>
    <property type="match status" value="1"/>
</dbReference>
<feature type="coiled-coil region" evidence="2">
    <location>
        <begin position="85"/>
        <end position="119"/>
    </location>
</feature>
<reference evidence="4" key="1">
    <citation type="submission" date="2022-12" db="EMBL/GenBank/DDBJ databases">
        <authorList>
            <person name="Wang J."/>
        </authorList>
    </citation>
    <scope>NUCLEOTIDE SEQUENCE</scope>
    <source>
        <strain evidence="4">HY-42-06</strain>
    </source>
</reference>
<dbReference type="EMBL" id="JAPQES010000004">
    <property type="protein sequence ID" value="MCY6371490.1"/>
    <property type="molecule type" value="Genomic_DNA"/>
</dbReference>
<dbReference type="SUPFAM" id="SSF46955">
    <property type="entry name" value="Putative DNA-binding domain"/>
    <property type="match status" value="1"/>
</dbReference>
<keyword evidence="1" id="KW-0238">DNA-binding</keyword>
<dbReference type="InterPro" id="IPR047057">
    <property type="entry name" value="MerR_fam"/>
</dbReference>
<dbReference type="Gene3D" id="1.10.1660.10">
    <property type="match status" value="1"/>
</dbReference>
<evidence type="ECO:0000313" key="5">
    <source>
        <dbReference type="Proteomes" id="UP001079657"/>
    </source>
</evidence>
<dbReference type="InterPro" id="IPR011256">
    <property type="entry name" value="Reg_factor_effector_dom_sf"/>
</dbReference>
<dbReference type="SUPFAM" id="SSF55136">
    <property type="entry name" value="Probable bacterial effector-binding domain"/>
    <property type="match status" value="1"/>
</dbReference>
<name>A0ABT4CR03_9CLOT</name>
<dbReference type="InterPro" id="IPR009061">
    <property type="entry name" value="DNA-bd_dom_put_sf"/>
</dbReference>
<dbReference type="InterPro" id="IPR000551">
    <property type="entry name" value="MerR-type_HTH_dom"/>
</dbReference>
<dbReference type="RefSeq" id="WP_268050351.1">
    <property type="nucleotide sequence ID" value="NZ_JAPQES010000004.1"/>
</dbReference>
<dbReference type="InterPro" id="IPR029442">
    <property type="entry name" value="GyrI-like"/>
</dbReference>
<dbReference type="InterPro" id="IPR010499">
    <property type="entry name" value="AraC_E-bd"/>
</dbReference>
<organism evidence="4 5">
    <name type="scientific">Clostridium ganghwense</name>
    <dbReference type="NCBI Taxonomy" id="312089"/>
    <lineage>
        <taxon>Bacteria</taxon>
        <taxon>Bacillati</taxon>
        <taxon>Bacillota</taxon>
        <taxon>Clostridia</taxon>
        <taxon>Eubacteriales</taxon>
        <taxon>Clostridiaceae</taxon>
        <taxon>Clostridium</taxon>
    </lineage>
</organism>
<accession>A0ABT4CR03</accession>
<comment type="caution">
    <text evidence="4">The sequence shown here is derived from an EMBL/GenBank/DDBJ whole genome shotgun (WGS) entry which is preliminary data.</text>
</comment>
<proteinExistence type="predicted"/>
<sequence length="278" mass="32316">MYTIGEFSRIGKVSTKMLRHYDKIELLKPDYTNPNNGYRYYSKDQVKDILFVNKLKKYGFSLEEIGKVLKKRDSEYLQSVIQQKLLDLTQEIRKSQFILKEMEENIEQLKKGADIMISKRKFDIAIDDLKPMKVLSIRQTISMEDISKIIGKIFENIYKNQLTLAGEIMTIYYDKDFDPENADVEVCIPVNKHLKTEEISTKTFDGGLVAHTTFIGPYSEIGEAYAALMEWIDKNDYEVIRPPFDKYIKGPGAGCSPKEFITEVYFPVKKKCNYEVTK</sequence>
<feature type="domain" description="HTH merR-type" evidence="3">
    <location>
        <begin position="1"/>
        <end position="71"/>
    </location>
</feature>
<evidence type="ECO:0000313" key="4">
    <source>
        <dbReference type="EMBL" id="MCY6371490.1"/>
    </source>
</evidence>
<dbReference type="Gene3D" id="3.20.80.10">
    <property type="entry name" value="Regulatory factor, effector binding domain"/>
    <property type="match status" value="1"/>
</dbReference>
<dbReference type="PANTHER" id="PTHR30204:SF97">
    <property type="entry name" value="MERR FAMILY REGULATORY PROTEIN"/>
    <property type="match status" value="1"/>
</dbReference>
<evidence type="ECO:0000256" key="2">
    <source>
        <dbReference type="SAM" id="Coils"/>
    </source>
</evidence>
<gene>
    <name evidence="4" type="ORF">OXH55_12640</name>
</gene>
<evidence type="ECO:0000256" key="1">
    <source>
        <dbReference type="ARBA" id="ARBA00023125"/>
    </source>
</evidence>
<dbReference type="Pfam" id="PF06445">
    <property type="entry name" value="GyrI-like"/>
    <property type="match status" value="1"/>
</dbReference>
<protein>
    <submittedName>
        <fullName evidence="4">MerR family transcriptional regulator</fullName>
    </submittedName>
</protein>
<evidence type="ECO:0000259" key="3">
    <source>
        <dbReference type="PROSITE" id="PS50937"/>
    </source>
</evidence>
<dbReference type="SMART" id="SM00422">
    <property type="entry name" value="HTH_MERR"/>
    <property type="match status" value="1"/>
</dbReference>
<dbReference type="PROSITE" id="PS50937">
    <property type="entry name" value="HTH_MERR_2"/>
    <property type="match status" value="1"/>
</dbReference>
<dbReference type="Pfam" id="PF13411">
    <property type="entry name" value="MerR_1"/>
    <property type="match status" value="1"/>
</dbReference>
<keyword evidence="5" id="KW-1185">Reference proteome</keyword>
<dbReference type="Proteomes" id="UP001079657">
    <property type="component" value="Unassembled WGS sequence"/>
</dbReference>
<dbReference type="CDD" id="cd01107">
    <property type="entry name" value="HTH_BmrR"/>
    <property type="match status" value="1"/>
</dbReference>
<dbReference type="PANTHER" id="PTHR30204">
    <property type="entry name" value="REDOX-CYCLING DRUG-SENSING TRANSCRIPTIONAL ACTIVATOR SOXR"/>
    <property type="match status" value="1"/>
</dbReference>
<keyword evidence="2" id="KW-0175">Coiled coil</keyword>